<sequence>MGYKKILAVLCCTALMAGCGNVSKESENGDISNIKKEDIVSISRGMDEYAESFSGITDLSENSEAVIYGEVLSVKYIVGENGLCRTNLEVKVLQSLKGDFHTGDTVKVAKDQGITSIKDYIDSFADEEMKEVNREDFSEYSDDELEKLYIEQIGENDIMSEVGQKSILFLRKSAFYEEEQTYSRLNGPEGEYTEVSEDQFVNTQTLGGELKPPYTLDDYEDEKADEPDDTYTLEKMMEEVDAAD</sequence>
<protein>
    <submittedName>
        <fullName evidence="2">Uncharacterized protein</fullName>
    </submittedName>
</protein>
<feature type="compositionally biased region" description="Acidic residues" evidence="1">
    <location>
        <begin position="217"/>
        <end position="231"/>
    </location>
</feature>
<accession>A0A4Q1RK46</accession>
<dbReference type="RefSeq" id="WP_129258717.1">
    <property type="nucleotide sequence ID" value="NZ_SDKC01000001.1"/>
</dbReference>
<comment type="caution">
    <text evidence="2">The sequence shown here is derived from an EMBL/GenBank/DDBJ whole genome shotgun (WGS) entry which is preliminary data.</text>
</comment>
<organism evidence="2 3">
    <name type="scientific">Blautia faecicola</name>
    <dbReference type="NCBI Taxonomy" id="2509240"/>
    <lineage>
        <taxon>Bacteria</taxon>
        <taxon>Bacillati</taxon>
        <taxon>Bacillota</taxon>
        <taxon>Clostridia</taxon>
        <taxon>Lachnospirales</taxon>
        <taxon>Lachnospiraceae</taxon>
        <taxon>Blautia</taxon>
    </lineage>
</organism>
<evidence type="ECO:0000256" key="1">
    <source>
        <dbReference type="SAM" id="MobiDB-lite"/>
    </source>
</evidence>
<evidence type="ECO:0000313" key="3">
    <source>
        <dbReference type="Proteomes" id="UP000290106"/>
    </source>
</evidence>
<gene>
    <name evidence="2" type="ORF">ETP43_13830</name>
</gene>
<name>A0A4Q1RK46_9FIRM</name>
<dbReference type="AlphaFoldDB" id="A0A4Q1RK46"/>
<dbReference type="EMBL" id="SDKC01000001">
    <property type="protein sequence ID" value="RXS76167.1"/>
    <property type="molecule type" value="Genomic_DNA"/>
</dbReference>
<dbReference type="PROSITE" id="PS51257">
    <property type="entry name" value="PROKAR_LIPOPROTEIN"/>
    <property type="match status" value="1"/>
</dbReference>
<reference evidence="2 3" key="1">
    <citation type="submission" date="2019-01" db="EMBL/GenBank/DDBJ databases">
        <title>Blautia sp. nov. KGMB01111 isolated human feces.</title>
        <authorList>
            <person name="Park J.-E."/>
            <person name="Kim J.-S."/>
            <person name="Park S.-H."/>
        </authorList>
    </citation>
    <scope>NUCLEOTIDE SEQUENCE [LARGE SCALE GENOMIC DNA]</scope>
    <source>
        <strain evidence="2 3">KGMB01111</strain>
    </source>
</reference>
<feature type="region of interest" description="Disordered" evidence="1">
    <location>
        <begin position="203"/>
        <end position="244"/>
    </location>
</feature>
<evidence type="ECO:0000313" key="2">
    <source>
        <dbReference type="EMBL" id="RXS76167.1"/>
    </source>
</evidence>
<proteinExistence type="predicted"/>
<dbReference type="OrthoDB" id="1976563at2"/>
<keyword evidence="3" id="KW-1185">Reference proteome</keyword>
<dbReference type="Proteomes" id="UP000290106">
    <property type="component" value="Unassembled WGS sequence"/>
</dbReference>